<evidence type="ECO:0000313" key="1">
    <source>
        <dbReference type="EMBL" id="KAK3044663.1"/>
    </source>
</evidence>
<evidence type="ECO:0000313" key="2">
    <source>
        <dbReference type="Proteomes" id="UP001186974"/>
    </source>
</evidence>
<organism evidence="1 2">
    <name type="scientific">Coniosporium uncinatum</name>
    <dbReference type="NCBI Taxonomy" id="93489"/>
    <lineage>
        <taxon>Eukaryota</taxon>
        <taxon>Fungi</taxon>
        <taxon>Dikarya</taxon>
        <taxon>Ascomycota</taxon>
        <taxon>Pezizomycotina</taxon>
        <taxon>Dothideomycetes</taxon>
        <taxon>Dothideomycetes incertae sedis</taxon>
        <taxon>Coniosporium</taxon>
    </lineage>
</organism>
<reference evidence="1" key="1">
    <citation type="submission" date="2024-09" db="EMBL/GenBank/DDBJ databases">
        <title>Black Yeasts Isolated from many extreme environments.</title>
        <authorList>
            <person name="Coleine C."/>
            <person name="Stajich J.E."/>
            <person name="Selbmann L."/>
        </authorList>
    </citation>
    <scope>NUCLEOTIDE SEQUENCE</scope>
    <source>
        <strain evidence="1">CCFEE 5737</strain>
    </source>
</reference>
<accession>A0ACC3CTZ4</accession>
<proteinExistence type="predicted"/>
<comment type="caution">
    <text evidence="1">The sequence shown here is derived from an EMBL/GenBank/DDBJ whole genome shotgun (WGS) entry which is preliminary data.</text>
</comment>
<dbReference type="EMBL" id="JAWDJW010011638">
    <property type="protein sequence ID" value="KAK3044663.1"/>
    <property type="molecule type" value="Genomic_DNA"/>
</dbReference>
<keyword evidence="2" id="KW-1185">Reference proteome</keyword>
<protein>
    <submittedName>
        <fullName evidence="1">Uncharacterized protein</fullName>
    </submittedName>
</protein>
<sequence>MQIIQGWGMTEVTCGAMHVPGGVDTDSGTVGQLHPNCECKLLNEEEQELGDDTPGELYVKGPQVCIGYWKNDVATKECLSADGWLKTGDVAVRRDGWFWIVDRKKELIKVNALQVAPAELEAVLLEHDDVADAAAVGITLHDEEWPRAYVTLKDHAKGKLTESEIQEWFSKKVAKHKQLKGGVMFVDEVPKLASGKIVRKLMKEWSKRDAAVLEGRTKARL</sequence>
<dbReference type="Proteomes" id="UP001186974">
    <property type="component" value="Unassembled WGS sequence"/>
</dbReference>
<gene>
    <name evidence="1" type="ORF">LTS18_000679</name>
</gene>
<name>A0ACC3CTZ4_9PEZI</name>